<name>A0ABC9CP01_9POAL</name>
<dbReference type="AlphaFoldDB" id="A0ABC9CP01"/>
<gene>
    <name evidence="3" type="ORF">URODEC1_LOCUS77054</name>
</gene>
<accession>A0ABC9CP01</accession>
<dbReference type="Proteomes" id="UP001497457">
    <property type="component" value="Chromosome 3rd"/>
</dbReference>
<keyword evidence="4" id="KW-1185">Reference proteome</keyword>
<proteinExistence type="predicted"/>
<feature type="transmembrane region" description="Helical" evidence="1">
    <location>
        <begin position="130"/>
        <end position="152"/>
    </location>
</feature>
<evidence type="ECO:0000256" key="2">
    <source>
        <dbReference type="SAM" id="SignalP"/>
    </source>
</evidence>
<dbReference type="EMBL" id="OZ075113">
    <property type="protein sequence ID" value="CAL5023619.1"/>
    <property type="molecule type" value="Genomic_DNA"/>
</dbReference>
<evidence type="ECO:0000313" key="3">
    <source>
        <dbReference type="EMBL" id="CAL5023619.1"/>
    </source>
</evidence>
<sequence length="192" mass="19496">MAPRRLLLQLCAAVAAASCCLLAATFPVDTAPPCRDASSGARRLGSAHRLRVLSDIPADAPAPAADDYDIPADAPAPVADDDYDYDYDIPAADTPAPAAGDGDMAAGAPAPVAGADAAAGQSPPWTGDHVMLLFLAVLGCVLAFELLLVGLFKGVPLLTSAVADLYAATKTAHEKATRVRPLDQDAVEAAGH</sequence>
<reference evidence="4" key="1">
    <citation type="submission" date="2024-06" db="EMBL/GenBank/DDBJ databases">
        <authorList>
            <person name="Ryan C."/>
        </authorList>
    </citation>
    <scope>NUCLEOTIDE SEQUENCE [LARGE SCALE GENOMIC DNA]</scope>
</reference>
<keyword evidence="1" id="KW-1133">Transmembrane helix</keyword>
<keyword evidence="1" id="KW-0812">Transmembrane</keyword>
<dbReference type="PROSITE" id="PS51257">
    <property type="entry name" value="PROKAR_LIPOPROTEIN"/>
    <property type="match status" value="1"/>
</dbReference>
<feature type="signal peptide" evidence="2">
    <location>
        <begin position="1"/>
        <end position="30"/>
    </location>
</feature>
<feature type="chain" id="PRO_5044798000" evidence="2">
    <location>
        <begin position="31"/>
        <end position="192"/>
    </location>
</feature>
<protein>
    <submittedName>
        <fullName evidence="3">Uncharacterized protein</fullName>
    </submittedName>
</protein>
<reference evidence="3 4" key="2">
    <citation type="submission" date="2024-10" db="EMBL/GenBank/DDBJ databases">
        <authorList>
            <person name="Ryan C."/>
        </authorList>
    </citation>
    <scope>NUCLEOTIDE SEQUENCE [LARGE SCALE GENOMIC DNA]</scope>
</reference>
<evidence type="ECO:0000256" key="1">
    <source>
        <dbReference type="SAM" id="Phobius"/>
    </source>
</evidence>
<organism evidence="3 4">
    <name type="scientific">Urochloa decumbens</name>
    <dbReference type="NCBI Taxonomy" id="240449"/>
    <lineage>
        <taxon>Eukaryota</taxon>
        <taxon>Viridiplantae</taxon>
        <taxon>Streptophyta</taxon>
        <taxon>Embryophyta</taxon>
        <taxon>Tracheophyta</taxon>
        <taxon>Spermatophyta</taxon>
        <taxon>Magnoliopsida</taxon>
        <taxon>Liliopsida</taxon>
        <taxon>Poales</taxon>
        <taxon>Poaceae</taxon>
        <taxon>PACMAD clade</taxon>
        <taxon>Panicoideae</taxon>
        <taxon>Panicodae</taxon>
        <taxon>Paniceae</taxon>
        <taxon>Melinidinae</taxon>
        <taxon>Urochloa</taxon>
    </lineage>
</organism>
<keyword evidence="2" id="KW-0732">Signal</keyword>
<evidence type="ECO:0000313" key="4">
    <source>
        <dbReference type="Proteomes" id="UP001497457"/>
    </source>
</evidence>
<keyword evidence="1" id="KW-0472">Membrane</keyword>